<dbReference type="EMBL" id="JAJJML010000001">
    <property type="protein sequence ID" value="MCC9033798.1"/>
    <property type="molecule type" value="Genomic_DNA"/>
</dbReference>
<comment type="PTM">
    <text evidence="8">Binds 2 heme groups per subunit.</text>
</comment>
<dbReference type="GO" id="GO:0042597">
    <property type="term" value="C:periplasmic space"/>
    <property type="evidence" value="ECO:0007669"/>
    <property type="project" value="UniProtKB-SubCell"/>
</dbReference>
<dbReference type="GO" id="GO:0004130">
    <property type="term" value="F:cytochrome-c peroxidase activity"/>
    <property type="evidence" value="ECO:0007669"/>
    <property type="project" value="TreeGrafter"/>
</dbReference>
<evidence type="ECO:0000256" key="9">
    <source>
        <dbReference type="PIRSR" id="PIRSR000294-2"/>
    </source>
</evidence>
<comment type="cofactor">
    <cofactor evidence="8">
        <name>heme</name>
        <dbReference type="ChEBI" id="CHEBI:30413"/>
    </cofactor>
    <text evidence="8">Binds 2 heme groups.</text>
</comment>
<dbReference type="PIRSF" id="PIRSF000294">
    <property type="entry name" value="Cytochrome-c_peroxidase"/>
    <property type="match status" value="1"/>
</dbReference>
<keyword evidence="4" id="KW-0732">Signal</keyword>
<evidence type="ECO:0000313" key="12">
    <source>
        <dbReference type="EMBL" id="MCC9033798.1"/>
    </source>
</evidence>
<dbReference type="Pfam" id="PF03150">
    <property type="entry name" value="CCP_MauG"/>
    <property type="match status" value="1"/>
</dbReference>
<evidence type="ECO:0000256" key="4">
    <source>
        <dbReference type="ARBA" id="ARBA00022729"/>
    </source>
</evidence>
<dbReference type="PANTHER" id="PTHR30600">
    <property type="entry name" value="CYTOCHROME C PEROXIDASE-RELATED"/>
    <property type="match status" value="1"/>
</dbReference>
<sequence>MIKTLLSKLQPFLAVCFLLSVLSYSFQDLSLIYPSYFPKPVYNFKKNPLNFSTVELGRKLFYDPILSRDNTISCSTCHLSNQAFSHAGNHLSKGIEGGIGDRNSPAIFNLAWQKTFMWDGSVVNIDVQALAPINHPKEMGEDINVAVRKLNQSKEYKTLFYKSFGDSLATSERLMKALSQFQLTIVSANAKYDKVKQGKAKFTASENKGYQLFKQNCSSCHAEPLFSTYEFANNGLPFNPELNDNGKWNKTFEPADKLMFKIPSLRNLTYTYPYMHDGRFKTLDEVLEHYEKGIVKSPTLAKELQQPIVFNSHEKEDLLAFLATLNDSVLVSNQQFQKK</sequence>
<evidence type="ECO:0000313" key="11">
    <source>
        <dbReference type="EMBL" id="MBD3906179.1"/>
    </source>
</evidence>
<reference evidence="11" key="3">
    <citation type="submission" date="2024-05" db="EMBL/GenBank/DDBJ databases">
        <title>Description of novel Chryseobacterium sp. strain C-2.</title>
        <authorList>
            <person name="Saticioglu I.B."/>
        </authorList>
    </citation>
    <scope>NUCLEOTIDE SEQUENCE</scope>
    <source>
        <strain evidence="11">C-2</strain>
    </source>
</reference>
<keyword evidence="5" id="KW-0574">Periplasm</keyword>
<dbReference type="InterPro" id="IPR009056">
    <property type="entry name" value="Cyt_c-like_dom"/>
</dbReference>
<keyword evidence="11" id="KW-0575">Peroxidase</keyword>
<dbReference type="EMBL" id="JACXXP010000026">
    <property type="protein sequence ID" value="MBD3906179.1"/>
    <property type="molecule type" value="Genomic_DNA"/>
</dbReference>
<feature type="binding site" description="covalent" evidence="8">
    <location>
        <position position="220"/>
    </location>
    <ligand>
        <name>heme c</name>
        <dbReference type="ChEBI" id="CHEBI:61717"/>
        <label>2</label>
    </ligand>
</feature>
<feature type="binding site" description="axial binding residue" evidence="9">
    <location>
        <position position="78"/>
    </location>
    <ligand>
        <name>heme c</name>
        <dbReference type="ChEBI" id="CHEBI:61717"/>
        <label>1</label>
    </ligand>
    <ligandPart>
        <name>Fe</name>
        <dbReference type="ChEBI" id="CHEBI:18248"/>
    </ligandPart>
</feature>
<keyword evidence="2 8" id="KW-0349">Heme</keyword>
<dbReference type="SUPFAM" id="SSF46626">
    <property type="entry name" value="Cytochrome c"/>
    <property type="match status" value="2"/>
</dbReference>
<accession>A0A9Q3UTL6</accession>
<evidence type="ECO:0000256" key="6">
    <source>
        <dbReference type="ARBA" id="ARBA00023002"/>
    </source>
</evidence>
<feature type="binding site" description="axial binding residue" evidence="9">
    <location>
        <position position="221"/>
    </location>
    <ligand>
        <name>heme c</name>
        <dbReference type="ChEBI" id="CHEBI:61717"/>
        <label>2</label>
    </ligand>
    <ligandPart>
        <name>Fe</name>
        <dbReference type="ChEBI" id="CHEBI:18248"/>
    </ligandPart>
</feature>
<keyword evidence="3 9" id="KW-0479">Metal-binding</keyword>
<reference evidence="12" key="1">
    <citation type="submission" date="2021-11" db="EMBL/GenBank/DDBJ databases">
        <title>Description of novel Chryseobacterium species.</title>
        <authorList>
            <person name="Saticioglu I.B."/>
            <person name="Ay H."/>
            <person name="Altun S."/>
            <person name="Duman M."/>
        </authorList>
    </citation>
    <scope>NUCLEOTIDE SEQUENCE</scope>
    <source>
        <strain evidence="12">C-39</strain>
    </source>
</reference>
<dbReference type="PANTHER" id="PTHR30600:SF10">
    <property type="entry name" value="BLL6722 PROTEIN"/>
    <property type="match status" value="1"/>
</dbReference>
<keyword evidence="6" id="KW-0560">Oxidoreductase</keyword>
<evidence type="ECO:0000256" key="5">
    <source>
        <dbReference type="ARBA" id="ARBA00022764"/>
    </source>
</evidence>
<dbReference type="Proteomes" id="UP001107960">
    <property type="component" value="Unassembled WGS sequence"/>
</dbReference>
<evidence type="ECO:0000313" key="14">
    <source>
        <dbReference type="Proteomes" id="UP001107960"/>
    </source>
</evidence>
<dbReference type="GO" id="GO:0046872">
    <property type="term" value="F:metal ion binding"/>
    <property type="evidence" value="ECO:0007669"/>
    <property type="project" value="UniProtKB-KW"/>
</dbReference>
<organism evidence="12 14">
    <name type="scientific">Chryseobacterium muglaense</name>
    <dbReference type="NCBI Taxonomy" id="2893752"/>
    <lineage>
        <taxon>Bacteria</taxon>
        <taxon>Pseudomonadati</taxon>
        <taxon>Bacteroidota</taxon>
        <taxon>Flavobacteriia</taxon>
        <taxon>Flavobacteriales</taxon>
        <taxon>Weeksellaceae</taxon>
        <taxon>Chryseobacterium group</taxon>
        <taxon>Chryseobacterium</taxon>
    </lineage>
</organism>
<evidence type="ECO:0000259" key="10">
    <source>
        <dbReference type="PROSITE" id="PS51007"/>
    </source>
</evidence>
<dbReference type="InterPro" id="IPR036909">
    <property type="entry name" value="Cyt_c-like_dom_sf"/>
</dbReference>
<dbReference type="AlphaFoldDB" id="A0A9Q3UTL6"/>
<evidence type="ECO:0000256" key="3">
    <source>
        <dbReference type="ARBA" id="ARBA00022723"/>
    </source>
</evidence>
<feature type="domain" description="Cytochrome c" evidence="10">
    <location>
        <begin position="204"/>
        <end position="326"/>
    </location>
</feature>
<evidence type="ECO:0000313" key="13">
    <source>
        <dbReference type="Proteomes" id="UP000603715"/>
    </source>
</evidence>
<dbReference type="GO" id="GO:0020037">
    <property type="term" value="F:heme binding"/>
    <property type="evidence" value="ECO:0007669"/>
    <property type="project" value="InterPro"/>
</dbReference>
<feature type="binding site" description="covalent" evidence="8">
    <location>
        <position position="217"/>
    </location>
    <ligand>
        <name>heme c</name>
        <dbReference type="ChEBI" id="CHEBI:61717"/>
        <label>2</label>
    </ligand>
</feature>
<keyword evidence="13" id="KW-1185">Reference proteome</keyword>
<gene>
    <name evidence="11" type="ORF">IEW27_16465</name>
    <name evidence="12" type="ORF">LNP80_05920</name>
</gene>
<dbReference type="InterPro" id="IPR051395">
    <property type="entry name" value="Cytochrome_c_Peroxidase/MauG"/>
</dbReference>
<evidence type="ECO:0000256" key="2">
    <source>
        <dbReference type="ARBA" id="ARBA00022617"/>
    </source>
</evidence>
<proteinExistence type="predicted"/>
<dbReference type="InterPro" id="IPR004852">
    <property type="entry name" value="Di-haem_cyt_c_peroxidsae"/>
</dbReference>
<feature type="binding site" description="covalent" evidence="8">
    <location>
        <position position="77"/>
    </location>
    <ligand>
        <name>heme c</name>
        <dbReference type="ChEBI" id="CHEBI:61717"/>
        <label>1</label>
    </ligand>
</feature>
<name>A0A9Q3UTL6_9FLAO</name>
<evidence type="ECO:0000256" key="1">
    <source>
        <dbReference type="ARBA" id="ARBA00004418"/>
    </source>
</evidence>
<dbReference type="Gene3D" id="1.10.760.10">
    <property type="entry name" value="Cytochrome c-like domain"/>
    <property type="match status" value="2"/>
</dbReference>
<dbReference type="GO" id="GO:0009055">
    <property type="term" value="F:electron transfer activity"/>
    <property type="evidence" value="ECO:0007669"/>
    <property type="project" value="InterPro"/>
</dbReference>
<dbReference type="InterPro" id="IPR026259">
    <property type="entry name" value="MauG/Cytc_peroxidase"/>
</dbReference>
<dbReference type="Proteomes" id="UP000603715">
    <property type="component" value="Unassembled WGS sequence"/>
</dbReference>
<comment type="subcellular location">
    <subcellularLocation>
        <location evidence="1">Periplasm</location>
    </subcellularLocation>
</comment>
<dbReference type="RefSeq" id="WP_191180601.1">
    <property type="nucleotide sequence ID" value="NZ_JACXXP010000026.1"/>
</dbReference>
<feature type="domain" description="Cytochrome c" evidence="10">
    <location>
        <begin position="52"/>
        <end position="154"/>
    </location>
</feature>
<comment type="caution">
    <text evidence="12">The sequence shown here is derived from an EMBL/GenBank/DDBJ whole genome shotgun (WGS) entry which is preliminary data.</text>
</comment>
<dbReference type="PROSITE" id="PS51007">
    <property type="entry name" value="CYTC"/>
    <property type="match status" value="2"/>
</dbReference>
<protein>
    <submittedName>
        <fullName evidence="12">C-type cytochrome</fullName>
    </submittedName>
    <submittedName>
        <fullName evidence="11">Cytochrome-c peroxidase</fullName>
    </submittedName>
</protein>
<dbReference type="Pfam" id="PF00034">
    <property type="entry name" value="Cytochrom_C"/>
    <property type="match status" value="1"/>
</dbReference>
<keyword evidence="7 9" id="KW-0408">Iron</keyword>
<evidence type="ECO:0000256" key="8">
    <source>
        <dbReference type="PIRSR" id="PIRSR000294-1"/>
    </source>
</evidence>
<reference evidence="13" key="2">
    <citation type="submission" date="2023-07" db="EMBL/GenBank/DDBJ databases">
        <title>Description of novel Chryseobacterium sp. strain C-2.</title>
        <authorList>
            <person name="Saticioglu I.B."/>
        </authorList>
    </citation>
    <scope>NUCLEOTIDE SEQUENCE [LARGE SCALE GENOMIC DNA]</scope>
    <source>
        <strain evidence="13">C-2</strain>
    </source>
</reference>
<feature type="binding site" description="covalent" evidence="8">
    <location>
        <position position="74"/>
    </location>
    <ligand>
        <name>heme c</name>
        <dbReference type="ChEBI" id="CHEBI:61717"/>
        <label>1</label>
    </ligand>
</feature>
<evidence type="ECO:0000256" key="7">
    <source>
        <dbReference type="ARBA" id="ARBA00023004"/>
    </source>
</evidence>